<reference evidence="2 3" key="1">
    <citation type="journal article" date="2016" name="Sci. Rep.">
        <title>The Dendrobium catenatum Lindl. genome sequence provides insights into polysaccharide synthase, floral development and adaptive evolution.</title>
        <authorList>
            <person name="Zhang G.Q."/>
            <person name="Xu Q."/>
            <person name="Bian C."/>
            <person name="Tsai W.C."/>
            <person name="Yeh C.M."/>
            <person name="Liu K.W."/>
            <person name="Yoshida K."/>
            <person name="Zhang L.S."/>
            <person name="Chang S.B."/>
            <person name="Chen F."/>
            <person name="Shi Y."/>
            <person name="Su Y.Y."/>
            <person name="Zhang Y.Q."/>
            <person name="Chen L.J."/>
            <person name="Yin Y."/>
            <person name="Lin M."/>
            <person name="Huang H."/>
            <person name="Deng H."/>
            <person name="Wang Z.W."/>
            <person name="Zhu S.L."/>
            <person name="Zhao X."/>
            <person name="Deng C."/>
            <person name="Niu S.C."/>
            <person name="Huang J."/>
            <person name="Wang M."/>
            <person name="Liu G.H."/>
            <person name="Yang H.J."/>
            <person name="Xiao X.J."/>
            <person name="Hsiao Y.Y."/>
            <person name="Wu W.L."/>
            <person name="Chen Y.Y."/>
            <person name="Mitsuda N."/>
            <person name="Ohme-Takagi M."/>
            <person name="Luo Y.B."/>
            <person name="Van de Peer Y."/>
            <person name="Liu Z.J."/>
        </authorList>
    </citation>
    <scope>NUCLEOTIDE SEQUENCE [LARGE SCALE GENOMIC DNA]</scope>
    <source>
        <tissue evidence="2">The whole plant</tissue>
    </source>
</reference>
<feature type="region of interest" description="Disordered" evidence="1">
    <location>
        <begin position="121"/>
        <end position="148"/>
    </location>
</feature>
<gene>
    <name evidence="2" type="ORF">MA16_Dca023778</name>
</gene>
<evidence type="ECO:0000313" key="2">
    <source>
        <dbReference type="EMBL" id="PKU81720.1"/>
    </source>
</evidence>
<organism evidence="2 3">
    <name type="scientific">Dendrobium catenatum</name>
    <dbReference type="NCBI Taxonomy" id="906689"/>
    <lineage>
        <taxon>Eukaryota</taxon>
        <taxon>Viridiplantae</taxon>
        <taxon>Streptophyta</taxon>
        <taxon>Embryophyta</taxon>
        <taxon>Tracheophyta</taxon>
        <taxon>Spermatophyta</taxon>
        <taxon>Magnoliopsida</taxon>
        <taxon>Liliopsida</taxon>
        <taxon>Asparagales</taxon>
        <taxon>Orchidaceae</taxon>
        <taxon>Epidendroideae</taxon>
        <taxon>Malaxideae</taxon>
        <taxon>Dendrobiinae</taxon>
        <taxon>Dendrobium</taxon>
    </lineage>
</organism>
<dbReference type="PANTHER" id="PTHR35110:SF1">
    <property type="entry name" value="EXPRESSED PROTEIN"/>
    <property type="match status" value="1"/>
</dbReference>
<dbReference type="EMBL" id="KZ502224">
    <property type="protein sequence ID" value="PKU81720.1"/>
    <property type="molecule type" value="Genomic_DNA"/>
</dbReference>
<dbReference type="PANTHER" id="PTHR35110">
    <property type="entry name" value="EXPRESSED PROTEIN"/>
    <property type="match status" value="1"/>
</dbReference>
<dbReference type="AlphaFoldDB" id="A0A2I0X1D7"/>
<name>A0A2I0X1D7_9ASPA</name>
<dbReference type="Proteomes" id="UP000233837">
    <property type="component" value="Unassembled WGS sequence"/>
</dbReference>
<dbReference type="STRING" id="906689.A0A2I0X1D7"/>
<protein>
    <submittedName>
        <fullName evidence="2">Uncharacterized protein</fullName>
    </submittedName>
</protein>
<reference evidence="2 3" key="2">
    <citation type="journal article" date="2017" name="Nature">
        <title>The Apostasia genome and the evolution of orchids.</title>
        <authorList>
            <person name="Zhang G.Q."/>
            <person name="Liu K.W."/>
            <person name="Li Z."/>
            <person name="Lohaus R."/>
            <person name="Hsiao Y.Y."/>
            <person name="Niu S.C."/>
            <person name="Wang J.Y."/>
            <person name="Lin Y.C."/>
            <person name="Xu Q."/>
            <person name="Chen L.J."/>
            <person name="Yoshida K."/>
            <person name="Fujiwara S."/>
            <person name="Wang Z.W."/>
            <person name="Zhang Y.Q."/>
            <person name="Mitsuda N."/>
            <person name="Wang M."/>
            <person name="Liu G.H."/>
            <person name="Pecoraro L."/>
            <person name="Huang H.X."/>
            <person name="Xiao X.J."/>
            <person name="Lin M."/>
            <person name="Wu X.Y."/>
            <person name="Wu W.L."/>
            <person name="Chen Y.Y."/>
            <person name="Chang S.B."/>
            <person name="Sakamoto S."/>
            <person name="Ohme-Takagi M."/>
            <person name="Yagi M."/>
            <person name="Zeng S.J."/>
            <person name="Shen C.Y."/>
            <person name="Yeh C.M."/>
            <person name="Luo Y.B."/>
            <person name="Tsai W.C."/>
            <person name="Van de Peer Y."/>
            <person name="Liu Z.J."/>
        </authorList>
    </citation>
    <scope>NUCLEOTIDE SEQUENCE [LARGE SCALE GENOMIC DNA]</scope>
    <source>
        <tissue evidence="2">The whole plant</tissue>
    </source>
</reference>
<accession>A0A2I0X1D7</accession>
<evidence type="ECO:0000313" key="3">
    <source>
        <dbReference type="Proteomes" id="UP000233837"/>
    </source>
</evidence>
<proteinExistence type="predicted"/>
<sequence length="158" mass="17704">MNKLFRGGGGGAAAATGSMLVRFFSRKRSEDVRRINPKVPREQAKAISESLYEVIKKYGPISVPNTWNLVKESGINGLNGKTHMKIILKWMRGRKMLKLFCTHHGSTKRFLYSTLPEESQTVPALGDNSATPSSEAPKSSKKEKLRRDYKRLLEPVAN</sequence>
<keyword evidence="3" id="KW-1185">Reference proteome</keyword>
<feature type="compositionally biased region" description="Basic and acidic residues" evidence="1">
    <location>
        <begin position="138"/>
        <end position="148"/>
    </location>
</feature>
<dbReference type="OrthoDB" id="761792at2759"/>
<evidence type="ECO:0000256" key="1">
    <source>
        <dbReference type="SAM" id="MobiDB-lite"/>
    </source>
</evidence>